<dbReference type="EMBL" id="CP097502">
    <property type="protein sequence ID" value="URD75201.1"/>
    <property type="molecule type" value="Genomic_DNA"/>
</dbReference>
<protein>
    <submittedName>
        <fullName evidence="1">Uncharacterized protein</fullName>
    </submittedName>
</protein>
<name>A0A9E7EE15_9LILI</name>
<sequence>MRLPAAVWRSAREPRRMRSRARASLALGGGRRAASVPANVVPPRRVKRERKKVFVSAILFTVIHTSGTVSLEVNLLLGSSATQSFEVFPLNGVHFDIESLPERRSTVPTTCGCSTTQAISQMPGSSGFSIPAWKVFPGLPASPQAAGSSSIPLMILHVSYHQEL</sequence>
<dbReference type="AlphaFoldDB" id="A0A9E7EE15"/>
<reference evidence="1" key="1">
    <citation type="submission" date="2022-05" db="EMBL/GenBank/DDBJ databases">
        <title>The Musa troglodytarum L. genome provides insights into the mechanism of non-climacteric behaviour and enrichment of carotenoids.</title>
        <authorList>
            <person name="Wang J."/>
        </authorList>
    </citation>
    <scope>NUCLEOTIDE SEQUENCE</scope>
    <source>
        <tissue evidence="1">Leaf</tissue>
    </source>
</reference>
<accession>A0A9E7EE15</accession>
<gene>
    <name evidence="1" type="ORF">MUK42_34149</name>
</gene>
<proteinExistence type="predicted"/>
<keyword evidence="2" id="KW-1185">Reference proteome</keyword>
<organism evidence="1 2">
    <name type="scientific">Musa troglodytarum</name>
    <name type="common">fe'i banana</name>
    <dbReference type="NCBI Taxonomy" id="320322"/>
    <lineage>
        <taxon>Eukaryota</taxon>
        <taxon>Viridiplantae</taxon>
        <taxon>Streptophyta</taxon>
        <taxon>Embryophyta</taxon>
        <taxon>Tracheophyta</taxon>
        <taxon>Spermatophyta</taxon>
        <taxon>Magnoliopsida</taxon>
        <taxon>Liliopsida</taxon>
        <taxon>Zingiberales</taxon>
        <taxon>Musaceae</taxon>
        <taxon>Musa</taxon>
    </lineage>
</organism>
<evidence type="ECO:0000313" key="2">
    <source>
        <dbReference type="Proteomes" id="UP001055439"/>
    </source>
</evidence>
<dbReference type="Proteomes" id="UP001055439">
    <property type="component" value="Chromosome 1"/>
</dbReference>
<evidence type="ECO:0000313" key="1">
    <source>
        <dbReference type="EMBL" id="URD75201.1"/>
    </source>
</evidence>